<sequence>MTLLIGGTGKTGRRVADRLLQRNIDVRVASRRSKTRFDWDDESSWAPALDGQKAAYITFYPDLGLPGAADKVGAFADLAAKNGVEQLVLLSGRGEPLAQEAEQRVKDAGTGWTIVTCSWFAQNFSEDFLVDAVVSGDIRLPAGDVAEPFVDAEDIADVVADALTDPDHQGAHYELTGPRALTFTEVAAELSRASGREIRYTAISHEEYEDVLRAAGLPVELGDMFRGILDGRNAQPADGVRQALGRPARDFSEYAARAAATGVWSVPQVR</sequence>
<dbReference type="Pfam" id="PF05368">
    <property type="entry name" value="NmrA"/>
    <property type="match status" value="1"/>
</dbReference>
<dbReference type="EMBL" id="JAPNTZ010000026">
    <property type="protein sequence ID" value="MCY1145448.1"/>
    <property type="molecule type" value="Genomic_DNA"/>
</dbReference>
<organism evidence="2 3">
    <name type="scientific">Paractinoplanes pyxinae</name>
    <dbReference type="NCBI Taxonomy" id="2997416"/>
    <lineage>
        <taxon>Bacteria</taxon>
        <taxon>Bacillati</taxon>
        <taxon>Actinomycetota</taxon>
        <taxon>Actinomycetes</taxon>
        <taxon>Micromonosporales</taxon>
        <taxon>Micromonosporaceae</taxon>
        <taxon>Paractinoplanes</taxon>
    </lineage>
</organism>
<reference evidence="2" key="1">
    <citation type="submission" date="2022-11" db="EMBL/GenBank/DDBJ databases">
        <authorList>
            <person name="Somphong A."/>
            <person name="Phongsopitanun W."/>
        </authorList>
    </citation>
    <scope>NUCLEOTIDE SEQUENCE</scope>
    <source>
        <strain evidence="2">Pm04-4</strain>
    </source>
</reference>
<dbReference type="InterPro" id="IPR036291">
    <property type="entry name" value="NAD(P)-bd_dom_sf"/>
</dbReference>
<dbReference type="Proteomes" id="UP001151002">
    <property type="component" value="Unassembled WGS sequence"/>
</dbReference>
<dbReference type="RefSeq" id="WP_267570067.1">
    <property type="nucleotide sequence ID" value="NZ_JAPNTZ010000026.1"/>
</dbReference>
<dbReference type="PANTHER" id="PTHR43162">
    <property type="match status" value="1"/>
</dbReference>
<dbReference type="SUPFAM" id="SSF51735">
    <property type="entry name" value="NAD(P)-binding Rossmann-fold domains"/>
    <property type="match status" value="1"/>
</dbReference>
<evidence type="ECO:0000313" key="2">
    <source>
        <dbReference type="EMBL" id="MCY1145448.1"/>
    </source>
</evidence>
<dbReference type="Gene3D" id="3.90.25.10">
    <property type="entry name" value="UDP-galactose 4-epimerase, domain 1"/>
    <property type="match status" value="1"/>
</dbReference>
<dbReference type="PANTHER" id="PTHR43162:SF1">
    <property type="entry name" value="PRESTALK A DIFFERENTIATION PROTEIN A"/>
    <property type="match status" value="1"/>
</dbReference>
<proteinExistence type="predicted"/>
<dbReference type="Gene3D" id="3.40.50.720">
    <property type="entry name" value="NAD(P)-binding Rossmann-like Domain"/>
    <property type="match status" value="1"/>
</dbReference>
<name>A0ABT4BFX3_9ACTN</name>
<gene>
    <name evidence="2" type="ORF">OWR29_46230</name>
</gene>
<protein>
    <submittedName>
        <fullName evidence="2">NmrA family NAD(P)-binding protein</fullName>
    </submittedName>
</protein>
<evidence type="ECO:0000313" key="3">
    <source>
        <dbReference type="Proteomes" id="UP001151002"/>
    </source>
</evidence>
<evidence type="ECO:0000259" key="1">
    <source>
        <dbReference type="Pfam" id="PF05368"/>
    </source>
</evidence>
<feature type="domain" description="NmrA-like" evidence="1">
    <location>
        <begin position="102"/>
        <end position="221"/>
    </location>
</feature>
<accession>A0ABT4BFX3</accession>
<keyword evidence="3" id="KW-1185">Reference proteome</keyword>
<dbReference type="InterPro" id="IPR008030">
    <property type="entry name" value="NmrA-like"/>
</dbReference>
<dbReference type="InterPro" id="IPR051604">
    <property type="entry name" value="Ergot_Alk_Oxidoreductase"/>
</dbReference>
<comment type="caution">
    <text evidence="2">The sequence shown here is derived from an EMBL/GenBank/DDBJ whole genome shotgun (WGS) entry which is preliminary data.</text>
</comment>